<sequence length="76" mass="9002">MLERLYAKLKTYQSRLPTLNYGFPAIADMNLYFFGTGYQEINGVECWIQEQDQKTIIEHGVKNKSMIIKGLFLWYM</sequence>
<evidence type="ECO:0000313" key="1">
    <source>
        <dbReference type="EMBL" id="KAK9120583.1"/>
    </source>
</evidence>
<accession>A0AAP0IRT5</accession>
<dbReference type="Proteomes" id="UP001420932">
    <property type="component" value="Unassembled WGS sequence"/>
</dbReference>
<protein>
    <submittedName>
        <fullName evidence="1">Uncharacterized protein</fullName>
    </submittedName>
</protein>
<comment type="caution">
    <text evidence="1">The sequence shown here is derived from an EMBL/GenBank/DDBJ whole genome shotgun (WGS) entry which is preliminary data.</text>
</comment>
<reference evidence="1 2" key="1">
    <citation type="submission" date="2024-01" db="EMBL/GenBank/DDBJ databases">
        <title>Genome assemblies of Stephania.</title>
        <authorList>
            <person name="Yang L."/>
        </authorList>
    </citation>
    <scope>NUCLEOTIDE SEQUENCE [LARGE SCALE GENOMIC DNA]</scope>
    <source>
        <strain evidence="1">YNDBR</strain>
        <tissue evidence="1">Leaf</tissue>
    </source>
</reference>
<proteinExistence type="predicted"/>
<gene>
    <name evidence="1" type="ORF">Syun_018200</name>
</gene>
<name>A0AAP0IRT5_9MAGN</name>
<evidence type="ECO:0000313" key="2">
    <source>
        <dbReference type="Proteomes" id="UP001420932"/>
    </source>
</evidence>
<keyword evidence="2" id="KW-1185">Reference proteome</keyword>
<dbReference type="AlphaFoldDB" id="A0AAP0IRT5"/>
<dbReference type="EMBL" id="JBBNAF010000008">
    <property type="protein sequence ID" value="KAK9120583.1"/>
    <property type="molecule type" value="Genomic_DNA"/>
</dbReference>
<organism evidence="1 2">
    <name type="scientific">Stephania yunnanensis</name>
    <dbReference type="NCBI Taxonomy" id="152371"/>
    <lineage>
        <taxon>Eukaryota</taxon>
        <taxon>Viridiplantae</taxon>
        <taxon>Streptophyta</taxon>
        <taxon>Embryophyta</taxon>
        <taxon>Tracheophyta</taxon>
        <taxon>Spermatophyta</taxon>
        <taxon>Magnoliopsida</taxon>
        <taxon>Ranunculales</taxon>
        <taxon>Menispermaceae</taxon>
        <taxon>Menispermoideae</taxon>
        <taxon>Cissampelideae</taxon>
        <taxon>Stephania</taxon>
    </lineage>
</organism>